<dbReference type="PANTHER" id="PTHR31900:SF32">
    <property type="entry name" value="F-BOX_RNI_FBD-LIKE DOMAIN PROTEIN"/>
    <property type="match status" value="1"/>
</dbReference>
<dbReference type="AlphaFoldDB" id="A0AAF0ZKU1"/>
<dbReference type="EMBL" id="CP133619">
    <property type="protein sequence ID" value="WMV40504.1"/>
    <property type="molecule type" value="Genomic_DNA"/>
</dbReference>
<dbReference type="InterPro" id="IPR006566">
    <property type="entry name" value="FBD"/>
</dbReference>
<dbReference type="InterPro" id="IPR001810">
    <property type="entry name" value="F-box_dom"/>
</dbReference>
<dbReference type="Gene3D" id="1.20.1280.50">
    <property type="match status" value="1"/>
</dbReference>
<dbReference type="CDD" id="cd22160">
    <property type="entry name" value="F-box_AtFBL13-like"/>
    <property type="match status" value="1"/>
</dbReference>
<sequence length="426" mass="49884">MAKKSKKREDRLSDLPDSILIHILSMLCEDTEDSKKVVRTSLLSKRWQFLWKSVPVSLEIRFPDDCYSTTPAKWERGVLDYLNSTHRELHYWRSCHKIRKFSVVFNNRDPEKFVKDIDLWVYFASEVANVEHFKLISEGGYKVPQFAYKNTSWRKLDIELCMELNPLANVNWSGIISLSIGYTYLTDGAMEKILSGCPNLECLKLDHFWGFHHLEISNVKSRKLIMDNLETDECDVWLEIIAPYIQNLEIQGTCRGIYLRNVASLVTAVLNFDFDFEFEEQDPLQRMESTCLNELFHSVAHVEKLELGHWCIKSSSDLKTLVIDGYNFQSRDLLLKYTNKDEQTRRFETHDFNCSFPHLKTIKILNFSRSVMPLVKYLLKHATVLEKFIIAARRKRSDVFPDYVKIEQELPTFPKSSPQASVSFSY</sequence>
<dbReference type="Proteomes" id="UP001234989">
    <property type="component" value="Chromosome 8"/>
</dbReference>
<dbReference type="SUPFAM" id="SSF81383">
    <property type="entry name" value="F-box domain"/>
    <property type="match status" value="1"/>
</dbReference>
<dbReference type="Gene3D" id="3.80.10.10">
    <property type="entry name" value="Ribonuclease Inhibitor"/>
    <property type="match status" value="1"/>
</dbReference>
<dbReference type="InterPro" id="IPR050232">
    <property type="entry name" value="FBL13/AtMIF1-like"/>
</dbReference>
<evidence type="ECO:0000259" key="1">
    <source>
        <dbReference type="SMART" id="SM00579"/>
    </source>
</evidence>
<keyword evidence="3" id="KW-1185">Reference proteome</keyword>
<name>A0AAF0ZKU1_SOLVR</name>
<dbReference type="SUPFAM" id="SSF52047">
    <property type="entry name" value="RNI-like"/>
    <property type="match status" value="1"/>
</dbReference>
<dbReference type="PANTHER" id="PTHR31900">
    <property type="entry name" value="F-BOX/RNI SUPERFAMILY PROTEIN-RELATED"/>
    <property type="match status" value="1"/>
</dbReference>
<evidence type="ECO:0000313" key="3">
    <source>
        <dbReference type="Proteomes" id="UP001234989"/>
    </source>
</evidence>
<dbReference type="InterPro" id="IPR032675">
    <property type="entry name" value="LRR_dom_sf"/>
</dbReference>
<dbReference type="InterPro" id="IPR036047">
    <property type="entry name" value="F-box-like_dom_sf"/>
</dbReference>
<evidence type="ECO:0000313" key="2">
    <source>
        <dbReference type="EMBL" id="WMV40504.1"/>
    </source>
</evidence>
<organism evidence="2 3">
    <name type="scientific">Solanum verrucosum</name>
    <dbReference type="NCBI Taxonomy" id="315347"/>
    <lineage>
        <taxon>Eukaryota</taxon>
        <taxon>Viridiplantae</taxon>
        <taxon>Streptophyta</taxon>
        <taxon>Embryophyta</taxon>
        <taxon>Tracheophyta</taxon>
        <taxon>Spermatophyta</taxon>
        <taxon>Magnoliopsida</taxon>
        <taxon>eudicotyledons</taxon>
        <taxon>Gunneridae</taxon>
        <taxon>Pentapetalae</taxon>
        <taxon>asterids</taxon>
        <taxon>lamiids</taxon>
        <taxon>Solanales</taxon>
        <taxon>Solanaceae</taxon>
        <taxon>Solanoideae</taxon>
        <taxon>Solaneae</taxon>
        <taxon>Solanum</taxon>
    </lineage>
</organism>
<dbReference type="Pfam" id="PF00646">
    <property type="entry name" value="F-box"/>
    <property type="match status" value="1"/>
</dbReference>
<dbReference type="InterPro" id="IPR053781">
    <property type="entry name" value="F-box_AtFBL13-like"/>
</dbReference>
<reference evidence="2" key="1">
    <citation type="submission" date="2023-08" db="EMBL/GenBank/DDBJ databases">
        <title>A de novo genome assembly of Solanum verrucosum Schlechtendal, a Mexican diploid species geographically isolated from the other diploid A-genome species in potato relatives.</title>
        <authorList>
            <person name="Hosaka K."/>
        </authorList>
    </citation>
    <scope>NUCLEOTIDE SEQUENCE</scope>
    <source>
        <tissue evidence="2">Young leaves</tissue>
    </source>
</reference>
<dbReference type="SMART" id="SM00579">
    <property type="entry name" value="FBD"/>
    <property type="match status" value="1"/>
</dbReference>
<proteinExistence type="predicted"/>
<accession>A0AAF0ZKU1</accession>
<feature type="domain" description="FBD" evidence="1">
    <location>
        <begin position="353"/>
        <end position="425"/>
    </location>
</feature>
<gene>
    <name evidence="2" type="ORF">MTR67_033889</name>
</gene>
<protein>
    <recommendedName>
        <fullName evidence="1">FBD domain-containing protein</fullName>
    </recommendedName>
</protein>